<dbReference type="OrthoDB" id="2736529at2759"/>
<organism evidence="1 2">
    <name type="scientific">Phanerochaete sordida</name>
    <dbReference type="NCBI Taxonomy" id="48140"/>
    <lineage>
        <taxon>Eukaryota</taxon>
        <taxon>Fungi</taxon>
        <taxon>Dikarya</taxon>
        <taxon>Basidiomycota</taxon>
        <taxon>Agaricomycotina</taxon>
        <taxon>Agaricomycetes</taxon>
        <taxon>Polyporales</taxon>
        <taxon>Phanerochaetaceae</taxon>
        <taxon>Phanerochaete</taxon>
    </lineage>
</organism>
<proteinExistence type="predicted"/>
<dbReference type="Proteomes" id="UP000703269">
    <property type="component" value="Unassembled WGS sequence"/>
</dbReference>
<comment type="caution">
    <text evidence="1">The sequence shown here is derived from an EMBL/GenBank/DDBJ whole genome shotgun (WGS) entry which is preliminary data.</text>
</comment>
<evidence type="ECO:0000313" key="2">
    <source>
        <dbReference type="Proteomes" id="UP000703269"/>
    </source>
</evidence>
<reference evidence="1 2" key="1">
    <citation type="submission" date="2021-08" db="EMBL/GenBank/DDBJ databases">
        <title>Draft Genome Sequence of Phanerochaete sordida strain YK-624.</title>
        <authorList>
            <person name="Mori T."/>
            <person name="Dohra H."/>
            <person name="Suzuki T."/>
            <person name="Kawagishi H."/>
            <person name="Hirai H."/>
        </authorList>
    </citation>
    <scope>NUCLEOTIDE SEQUENCE [LARGE SCALE GENOMIC DNA]</scope>
    <source>
        <strain evidence="1 2">YK-624</strain>
    </source>
</reference>
<keyword evidence="2" id="KW-1185">Reference proteome</keyword>
<sequence length="370" mass="39698">MWRAIALADPRIWRNIRLSSPDLTRLLLRRSEPLPLVASVPESCFGSSDKDPAEETTLLDQVLTRTRAINLEVQTGDALAWLETQPAPLLEELSITRVGSGTGMQKLAIHELFAGDHPRLRALELHGCYLPWHRGLYHGLTRLALSGPLLAQAPCADVLAALASCPALEALSLQFASVAGYLGVMRHDGAVAPRARVHLPCLNSLALRLPFYDMRYFLAGLALAAPLRAAHIAYPSGELLLGLAHVRAALPRHTFPALRALRVARTAPASFALDGAGIAPGGEEYEVHVEAHVQGLLRDCATLLRALAEDGMPALRQVDVVDEALGPEDLANVVGAVGLFQHAPSLVVNGAMCVVAQHDIKVTVVPQQCL</sequence>
<evidence type="ECO:0000313" key="1">
    <source>
        <dbReference type="EMBL" id="GJE87987.1"/>
    </source>
</evidence>
<protein>
    <submittedName>
        <fullName evidence="1">Uncharacterized protein</fullName>
    </submittedName>
</protein>
<accession>A0A9P3LBM4</accession>
<name>A0A9P3LBM4_9APHY</name>
<dbReference type="SUPFAM" id="SSF52047">
    <property type="entry name" value="RNI-like"/>
    <property type="match status" value="1"/>
</dbReference>
<dbReference type="AlphaFoldDB" id="A0A9P3LBM4"/>
<gene>
    <name evidence="1" type="ORF">PsYK624_040700</name>
</gene>
<dbReference type="EMBL" id="BPQB01000008">
    <property type="protein sequence ID" value="GJE87987.1"/>
    <property type="molecule type" value="Genomic_DNA"/>
</dbReference>